<evidence type="ECO:0000313" key="3">
    <source>
        <dbReference type="Proteomes" id="UP000297245"/>
    </source>
</evidence>
<proteinExistence type="predicted"/>
<sequence>MPDLRSVSDSDAKSSYNDNYNDTYPEEDEGHLPFSDQQDVEEEFLDIASSPSDALTEANLRDNCPDDDSIDASFAVRQPMEVIPDHYETIRDPIGRRMDILLNRNAPYPGDDLDTILRPIFGGLRFYCHRADDPDYYIINDFLYQIIGDPPEGVPIERKLVENPDFDLVNWYRHWLMRHNGIPRPKKCERWQTRWSRMKDILRRGFARVLNKLADLIHCDESTFLVQDRIMHLRVYLWETCGKLALASV</sequence>
<feature type="region of interest" description="Disordered" evidence="1">
    <location>
        <begin position="1"/>
        <end position="39"/>
    </location>
</feature>
<gene>
    <name evidence="2" type="ORF">K435DRAFT_804497</name>
</gene>
<evidence type="ECO:0000313" key="2">
    <source>
        <dbReference type="EMBL" id="THU87201.1"/>
    </source>
</evidence>
<protein>
    <submittedName>
        <fullName evidence="2">Uncharacterized protein</fullName>
    </submittedName>
</protein>
<feature type="compositionally biased region" description="Polar residues" evidence="1">
    <location>
        <begin position="13"/>
        <end position="22"/>
    </location>
</feature>
<accession>A0A4S8LEH8</accession>
<evidence type="ECO:0000256" key="1">
    <source>
        <dbReference type="SAM" id="MobiDB-lite"/>
    </source>
</evidence>
<dbReference type="OrthoDB" id="3068533at2759"/>
<feature type="compositionally biased region" description="Basic and acidic residues" evidence="1">
    <location>
        <begin position="1"/>
        <end position="12"/>
    </location>
</feature>
<dbReference type="AlphaFoldDB" id="A0A4S8LEH8"/>
<dbReference type="Proteomes" id="UP000297245">
    <property type="component" value="Unassembled WGS sequence"/>
</dbReference>
<keyword evidence="3" id="KW-1185">Reference proteome</keyword>
<name>A0A4S8LEH8_DENBC</name>
<reference evidence="2 3" key="1">
    <citation type="journal article" date="2019" name="Nat. Ecol. Evol.">
        <title>Megaphylogeny resolves global patterns of mushroom evolution.</title>
        <authorList>
            <person name="Varga T."/>
            <person name="Krizsan K."/>
            <person name="Foldi C."/>
            <person name="Dima B."/>
            <person name="Sanchez-Garcia M."/>
            <person name="Sanchez-Ramirez S."/>
            <person name="Szollosi G.J."/>
            <person name="Szarkandi J.G."/>
            <person name="Papp V."/>
            <person name="Albert L."/>
            <person name="Andreopoulos W."/>
            <person name="Angelini C."/>
            <person name="Antonin V."/>
            <person name="Barry K.W."/>
            <person name="Bougher N.L."/>
            <person name="Buchanan P."/>
            <person name="Buyck B."/>
            <person name="Bense V."/>
            <person name="Catcheside P."/>
            <person name="Chovatia M."/>
            <person name="Cooper J."/>
            <person name="Damon W."/>
            <person name="Desjardin D."/>
            <person name="Finy P."/>
            <person name="Geml J."/>
            <person name="Haridas S."/>
            <person name="Hughes K."/>
            <person name="Justo A."/>
            <person name="Karasinski D."/>
            <person name="Kautmanova I."/>
            <person name="Kiss B."/>
            <person name="Kocsube S."/>
            <person name="Kotiranta H."/>
            <person name="LaButti K.M."/>
            <person name="Lechner B.E."/>
            <person name="Liimatainen K."/>
            <person name="Lipzen A."/>
            <person name="Lukacs Z."/>
            <person name="Mihaltcheva S."/>
            <person name="Morgado L.N."/>
            <person name="Niskanen T."/>
            <person name="Noordeloos M.E."/>
            <person name="Ohm R.A."/>
            <person name="Ortiz-Santana B."/>
            <person name="Ovrebo C."/>
            <person name="Racz N."/>
            <person name="Riley R."/>
            <person name="Savchenko A."/>
            <person name="Shiryaev A."/>
            <person name="Soop K."/>
            <person name="Spirin V."/>
            <person name="Szebenyi C."/>
            <person name="Tomsovsky M."/>
            <person name="Tulloss R.E."/>
            <person name="Uehling J."/>
            <person name="Grigoriev I.V."/>
            <person name="Vagvolgyi C."/>
            <person name="Papp T."/>
            <person name="Martin F.M."/>
            <person name="Miettinen O."/>
            <person name="Hibbett D.S."/>
            <person name="Nagy L.G."/>
        </authorList>
    </citation>
    <scope>NUCLEOTIDE SEQUENCE [LARGE SCALE GENOMIC DNA]</scope>
    <source>
        <strain evidence="2 3">CBS 962.96</strain>
    </source>
</reference>
<organism evidence="2 3">
    <name type="scientific">Dendrothele bispora (strain CBS 962.96)</name>
    <dbReference type="NCBI Taxonomy" id="1314807"/>
    <lineage>
        <taxon>Eukaryota</taxon>
        <taxon>Fungi</taxon>
        <taxon>Dikarya</taxon>
        <taxon>Basidiomycota</taxon>
        <taxon>Agaricomycotina</taxon>
        <taxon>Agaricomycetes</taxon>
        <taxon>Agaricomycetidae</taxon>
        <taxon>Agaricales</taxon>
        <taxon>Agaricales incertae sedis</taxon>
        <taxon>Dendrothele</taxon>
    </lineage>
</organism>
<dbReference type="EMBL" id="ML179459">
    <property type="protein sequence ID" value="THU87201.1"/>
    <property type="molecule type" value="Genomic_DNA"/>
</dbReference>